<dbReference type="STRING" id="74649.A0A2P6QRK6"/>
<dbReference type="EMBL" id="PDCK01000042">
    <property type="protein sequence ID" value="PRQ36820.1"/>
    <property type="molecule type" value="Genomic_DNA"/>
</dbReference>
<accession>A0A2P6QRK6</accession>
<keyword evidence="2" id="KW-1185">Reference proteome</keyword>
<proteinExistence type="predicted"/>
<dbReference type="Proteomes" id="UP000238479">
    <property type="component" value="Chromosome 4"/>
</dbReference>
<organism evidence="1 2">
    <name type="scientific">Rosa chinensis</name>
    <name type="common">China rose</name>
    <dbReference type="NCBI Taxonomy" id="74649"/>
    <lineage>
        <taxon>Eukaryota</taxon>
        <taxon>Viridiplantae</taxon>
        <taxon>Streptophyta</taxon>
        <taxon>Embryophyta</taxon>
        <taxon>Tracheophyta</taxon>
        <taxon>Spermatophyta</taxon>
        <taxon>Magnoliopsida</taxon>
        <taxon>eudicotyledons</taxon>
        <taxon>Gunneridae</taxon>
        <taxon>Pentapetalae</taxon>
        <taxon>rosids</taxon>
        <taxon>fabids</taxon>
        <taxon>Rosales</taxon>
        <taxon>Rosaceae</taxon>
        <taxon>Rosoideae</taxon>
        <taxon>Rosoideae incertae sedis</taxon>
        <taxon>Rosa</taxon>
    </lineage>
</organism>
<evidence type="ECO:0000313" key="1">
    <source>
        <dbReference type="EMBL" id="PRQ36820.1"/>
    </source>
</evidence>
<comment type="caution">
    <text evidence="1">The sequence shown here is derived from an EMBL/GenBank/DDBJ whole genome shotgun (WGS) entry which is preliminary data.</text>
</comment>
<reference evidence="1 2" key="1">
    <citation type="journal article" date="2018" name="Nat. Genet.">
        <title>The Rosa genome provides new insights in the design of modern roses.</title>
        <authorList>
            <person name="Bendahmane M."/>
        </authorList>
    </citation>
    <scope>NUCLEOTIDE SEQUENCE [LARGE SCALE GENOMIC DNA]</scope>
    <source>
        <strain evidence="2">cv. Old Blush</strain>
    </source>
</reference>
<dbReference type="Gramene" id="PRQ36820">
    <property type="protein sequence ID" value="PRQ36820"/>
    <property type="gene ID" value="RchiOBHm_Chr4g0395781"/>
</dbReference>
<protein>
    <submittedName>
        <fullName evidence="1">Uncharacterized protein</fullName>
    </submittedName>
</protein>
<name>A0A2P6QRK6_ROSCH</name>
<evidence type="ECO:0000313" key="2">
    <source>
        <dbReference type="Proteomes" id="UP000238479"/>
    </source>
</evidence>
<sequence>MVKSISCLEFNDFLQQSGYNWIINDPNFFKRLDRNGDNGLDFGEALIFYYIIKTRYIRCQGYQCSVHLCGLYFTCVGCFDEAHKHRSTFDLCPACYRNWNYYHH</sequence>
<gene>
    <name evidence="1" type="ORF">RchiOBHm_Chr4g0395781</name>
</gene>
<dbReference type="AlphaFoldDB" id="A0A2P6QRK6"/>